<evidence type="ECO:0000256" key="4">
    <source>
        <dbReference type="PROSITE-ProRule" id="PRU00409"/>
    </source>
</evidence>
<sequence>MTTELTVHLPPTNPREGEKPRAFVLAGAFRVVCRNPRFVTELAERGLAVLIMTPSGTEEQVAAALESGDTVFERIAEVRYVSGSMERESSFNASALALAREWQRRFTIVGLYAMEETLVEPAGLIGDRLGLPAPGLRASRVCRSKYLQRFYLDEYSPWSVTVPPEERAQLDLTAISYPVVAKPAGRHASSGVVSCRDAEELATALASYPAYETVLVEQQIHGPEFSVESLFQDGRPIMSSVTAKQTTESSGRGFVELAHTVPEQGGEVAGRTIDSILRAANLEVHKYLGYENGVTHSEWRITPSGEPYLMEIASRTPGDGITLLYNLAFGASLEPEILRIALGETAAYPEPRRVARQVYLEHPPGVLADVVINWPGTDVEWVRGSDRWPAFRSGAVGDPPTLRCVLVLKERGDRLEPLMSSDDRAVTFFIDAESVAELDELQRQVAAAVQIVVTDGEGAAGAH</sequence>
<keyword evidence="1" id="KW-0436">Ligase</keyword>
<dbReference type="Proteomes" id="UP001596011">
    <property type="component" value="Unassembled WGS sequence"/>
</dbReference>
<keyword evidence="3 4" id="KW-0067">ATP-binding</keyword>
<feature type="domain" description="ATP-grasp" evidence="5">
    <location>
        <begin position="145"/>
        <end position="342"/>
    </location>
</feature>
<keyword evidence="2 4" id="KW-0547">Nucleotide-binding</keyword>
<gene>
    <name evidence="6" type="ORF">ACFO6V_10800</name>
</gene>
<dbReference type="EMBL" id="JBHSFI010000003">
    <property type="protein sequence ID" value="MFC4628724.1"/>
    <property type="molecule type" value="Genomic_DNA"/>
</dbReference>
<protein>
    <submittedName>
        <fullName evidence="6">Acetyl-CoA carboxylase biotin carboxylase subunit family protein</fullName>
    </submittedName>
</protein>
<dbReference type="InterPro" id="IPR011761">
    <property type="entry name" value="ATP-grasp"/>
</dbReference>
<dbReference type="PANTHER" id="PTHR43585:SF2">
    <property type="entry name" value="ATP-GRASP ENZYME FSQD"/>
    <property type="match status" value="1"/>
</dbReference>
<dbReference type="RefSeq" id="WP_377135089.1">
    <property type="nucleotide sequence ID" value="NZ_JBHSFI010000003.1"/>
</dbReference>
<reference evidence="7" key="1">
    <citation type="journal article" date="2019" name="Int. J. Syst. Evol. Microbiol.">
        <title>The Global Catalogue of Microorganisms (GCM) 10K type strain sequencing project: providing services to taxonomists for standard genome sequencing and annotation.</title>
        <authorList>
            <consortium name="The Broad Institute Genomics Platform"/>
            <consortium name="The Broad Institute Genome Sequencing Center for Infectious Disease"/>
            <person name="Wu L."/>
            <person name="Ma J."/>
        </authorList>
    </citation>
    <scope>NUCLEOTIDE SEQUENCE [LARGE SCALE GENOMIC DNA]</scope>
    <source>
        <strain evidence="7">CCUG 42722</strain>
    </source>
</reference>
<dbReference type="Pfam" id="PF13535">
    <property type="entry name" value="ATP-grasp_4"/>
    <property type="match status" value="1"/>
</dbReference>
<evidence type="ECO:0000313" key="7">
    <source>
        <dbReference type="Proteomes" id="UP001596011"/>
    </source>
</evidence>
<dbReference type="SUPFAM" id="SSF56059">
    <property type="entry name" value="Glutathione synthetase ATP-binding domain-like"/>
    <property type="match status" value="1"/>
</dbReference>
<proteinExistence type="predicted"/>
<dbReference type="PROSITE" id="PS50975">
    <property type="entry name" value="ATP_GRASP"/>
    <property type="match status" value="1"/>
</dbReference>
<name>A0ABV9HEL7_9MICO</name>
<organism evidence="6 7">
    <name type="scientific">Promicromonospora alba</name>
    <dbReference type="NCBI Taxonomy" id="1616110"/>
    <lineage>
        <taxon>Bacteria</taxon>
        <taxon>Bacillati</taxon>
        <taxon>Actinomycetota</taxon>
        <taxon>Actinomycetes</taxon>
        <taxon>Micrococcales</taxon>
        <taxon>Promicromonosporaceae</taxon>
        <taxon>Promicromonospora</taxon>
    </lineage>
</organism>
<accession>A0ABV9HEL7</accession>
<evidence type="ECO:0000256" key="1">
    <source>
        <dbReference type="ARBA" id="ARBA00022598"/>
    </source>
</evidence>
<evidence type="ECO:0000256" key="2">
    <source>
        <dbReference type="ARBA" id="ARBA00022741"/>
    </source>
</evidence>
<comment type="caution">
    <text evidence="6">The sequence shown here is derived from an EMBL/GenBank/DDBJ whole genome shotgun (WGS) entry which is preliminary data.</text>
</comment>
<evidence type="ECO:0000256" key="3">
    <source>
        <dbReference type="ARBA" id="ARBA00022840"/>
    </source>
</evidence>
<evidence type="ECO:0000259" key="5">
    <source>
        <dbReference type="PROSITE" id="PS50975"/>
    </source>
</evidence>
<dbReference type="Gene3D" id="3.30.470.20">
    <property type="entry name" value="ATP-grasp fold, B domain"/>
    <property type="match status" value="1"/>
</dbReference>
<evidence type="ECO:0000313" key="6">
    <source>
        <dbReference type="EMBL" id="MFC4628724.1"/>
    </source>
</evidence>
<keyword evidence="7" id="KW-1185">Reference proteome</keyword>
<dbReference type="InterPro" id="IPR052032">
    <property type="entry name" value="ATP-dep_AA_Ligase"/>
</dbReference>
<dbReference type="PANTHER" id="PTHR43585">
    <property type="entry name" value="FUMIPYRROLE BIOSYNTHESIS PROTEIN C"/>
    <property type="match status" value="1"/>
</dbReference>